<dbReference type="EMBL" id="NGJX01000005">
    <property type="protein sequence ID" value="RSU02212.1"/>
    <property type="molecule type" value="Genomic_DNA"/>
</dbReference>
<protein>
    <submittedName>
        <fullName evidence="1">DUF2922 domain-containing protein</fullName>
    </submittedName>
</protein>
<dbReference type="Pfam" id="PF11148">
    <property type="entry name" value="DUF2922"/>
    <property type="match status" value="1"/>
</dbReference>
<keyword evidence="3" id="KW-1185">Reference proteome</keyword>
<reference evidence="1 4" key="2">
    <citation type="submission" date="2020-03" db="EMBL/GenBank/DDBJ databases">
        <title>Bacterial samples isolated from urine from healthy bovine heifers (Gyr breed).</title>
        <authorList>
            <person name="Giannattasio-Ferraz S."/>
            <person name="Maskeri L."/>
            <person name="Penido A."/>
            <person name="Barbosa-Stancioli E.F."/>
            <person name="Putonti C."/>
        </authorList>
    </citation>
    <scope>NUCLEOTIDE SEQUENCE [LARGE SCALE GENOMIC DNA]</scope>
    <source>
        <strain evidence="1 4">UFMG-H7</strain>
    </source>
</reference>
<evidence type="ECO:0000313" key="1">
    <source>
        <dbReference type="EMBL" id="NKC66925.1"/>
    </source>
</evidence>
<evidence type="ECO:0000313" key="4">
    <source>
        <dbReference type="Proteomes" id="UP000521358"/>
    </source>
</evidence>
<dbReference type="OrthoDB" id="2323347at2"/>
<sequence>MKKLTMTFLNEEGNKTQLRPTVAREDLTAEEVKAVMDGITELHVFEKQGTEMYVESKSAKYTETIVTELF</sequence>
<dbReference type="InterPro" id="IPR021321">
    <property type="entry name" value="DUF2922"/>
</dbReference>
<dbReference type="GeneID" id="63146279"/>
<dbReference type="Proteomes" id="UP000521358">
    <property type="component" value="Unassembled WGS sequence"/>
</dbReference>
<dbReference type="Proteomes" id="UP000288197">
    <property type="component" value="Unassembled WGS sequence"/>
</dbReference>
<name>A0A369AZ67_9ENTE</name>
<evidence type="ECO:0000313" key="3">
    <source>
        <dbReference type="Proteomes" id="UP000288197"/>
    </source>
</evidence>
<dbReference type="RefSeq" id="WP_086341380.1">
    <property type="nucleotide sequence ID" value="NZ_CP081459.1"/>
</dbReference>
<dbReference type="EMBL" id="JAAVMB010000001">
    <property type="protein sequence ID" value="NKC66925.1"/>
    <property type="molecule type" value="Genomic_DNA"/>
</dbReference>
<accession>A0A369AZ67</accession>
<comment type="caution">
    <text evidence="1">The sequence shown here is derived from an EMBL/GenBank/DDBJ whole genome shotgun (WGS) entry which is preliminary data.</text>
</comment>
<reference evidence="2 3" key="1">
    <citation type="submission" date="2017-05" db="EMBL/GenBank/DDBJ databases">
        <title>Vagococcus spp. assemblies.</title>
        <authorList>
            <person name="Gulvik C.A."/>
        </authorList>
    </citation>
    <scope>NUCLEOTIDE SEQUENCE [LARGE SCALE GENOMIC DNA]</scope>
    <source>
        <strain evidence="2 3">NCFB 2497</strain>
    </source>
</reference>
<organism evidence="1 4">
    <name type="scientific">Vagococcus fluvialis</name>
    <dbReference type="NCBI Taxonomy" id="2738"/>
    <lineage>
        <taxon>Bacteria</taxon>
        <taxon>Bacillati</taxon>
        <taxon>Bacillota</taxon>
        <taxon>Bacilli</taxon>
        <taxon>Lactobacillales</taxon>
        <taxon>Enterococcaceae</taxon>
        <taxon>Vagococcus</taxon>
    </lineage>
</organism>
<gene>
    <name evidence="2" type="ORF">CBF32_06400</name>
    <name evidence="1" type="ORF">HED35_02375</name>
</gene>
<evidence type="ECO:0000313" key="2">
    <source>
        <dbReference type="EMBL" id="RSU02212.1"/>
    </source>
</evidence>
<dbReference type="AlphaFoldDB" id="A0A369AZ67"/>
<proteinExistence type="predicted"/>